<dbReference type="AlphaFoldDB" id="A0A6N2K4M3"/>
<dbReference type="InterPro" id="IPR032675">
    <property type="entry name" value="LRR_dom_sf"/>
</dbReference>
<name>A0A6N2K4M3_SALVM</name>
<proteinExistence type="predicted"/>
<accession>A0A6N2K4M3</accession>
<evidence type="ECO:0000313" key="1">
    <source>
        <dbReference type="EMBL" id="VFU22129.1"/>
    </source>
</evidence>
<dbReference type="EMBL" id="CAADRP010000040">
    <property type="protein sequence ID" value="VFU22129.1"/>
    <property type="molecule type" value="Genomic_DNA"/>
</dbReference>
<protein>
    <recommendedName>
        <fullName evidence="2">Leucine-rich repeat-containing N-terminal plant-type domain-containing protein</fullName>
    </recommendedName>
</protein>
<dbReference type="Gene3D" id="3.80.10.10">
    <property type="entry name" value="Ribonuclease Inhibitor"/>
    <property type="match status" value="1"/>
</dbReference>
<sequence>MMRTTNSNPPKCRKKAHFPFNSLPHPLPFPACRLQFHDQEQAVLLRLKQHWQNPCLLNTGPHQNTSHCTWPEVVCTNNYITQLILDNKKHLWNYPPFLSTFKEPHIS</sequence>
<organism evidence="1">
    <name type="scientific">Salix viminalis</name>
    <name type="common">Common osier</name>
    <name type="synonym">Basket willow</name>
    <dbReference type="NCBI Taxonomy" id="40686"/>
    <lineage>
        <taxon>Eukaryota</taxon>
        <taxon>Viridiplantae</taxon>
        <taxon>Streptophyta</taxon>
        <taxon>Embryophyta</taxon>
        <taxon>Tracheophyta</taxon>
        <taxon>Spermatophyta</taxon>
        <taxon>Magnoliopsida</taxon>
        <taxon>eudicotyledons</taxon>
        <taxon>Gunneridae</taxon>
        <taxon>Pentapetalae</taxon>
        <taxon>rosids</taxon>
        <taxon>fabids</taxon>
        <taxon>Malpighiales</taxon>
        <taxon>Salicaceae</taxon>
        <taxon>Saliceae</taxon>
        <taxon>Salix</taxon>
    </lineage>
</organism>
<gene>
    <name evidence="1" type="ORF">SVIM_LOCUS20637</name>
</gene>
<evidence type="ECO:0008006" key="2">
    <source>
        <dbReference type="Google" id="ProtNLM"/>
    </source>
</evidence>
<reference evidence="1" key="1">
    <citation type="submission" date="2019-03" db="EMBL/GenBank/DDBJ databases">
        <authorList>
            <person name="Mank J."/>
            <person name="Almeida P."/>
        </authorList>
    </citation>
    <scope>NUCLEOTIDE SEQUENCE</scope>
    <source>
        <strain evidence="1">78183</strain>
    </source>
</reference>